<dbReference type="PROSITE" id="PS00107">
    <property type="entry name" value="PROTEIN_KINASE_ATP"/>
    <property type="match status" value="1"/>
</dbReference>
<evidence type="ECO:0000256" key="7">
    <source>
        <dbReference type="PROSITE-ProRule" id="PRU10141"/>
    </source>
</evidence>
<keyword evidence="5 10" id="KW-0418">Kinase</keyword>
<evidence type="ECO:0000313" key="10">
    <source>
        <dbReference type="EMBL" id="ACY13497.1"/>
    </source>
</evidence>
<dbReference type="Pfam" id="PF00069">
    <property type="entry name" value="Pkinase"/>
    <property type="match status" value="1"/>
</dbReference>
<evidence type="ECO:0000313" key="11">
    <source>
        <dbReference type="Proteomes" id="UP000001880"/>
    </source>
</evidence>
<dbReference type="Gene3D" id="1.10.510.10">
    <property type="entry name" value="Transferase(Phosphotransferase) domain 1"/>
    <property type="match status" value="1"/>
</dbReference>
<dbReference type="InterPro" id="IPR016187">
    <property type="entry name" value="CTDL_fold"/>
</dbReference>
<dbReference type="PROSITE" id="PS50011">
    <property type="entry name" value="PROTEIN_KINASE_DOM"/>
    <property type="match status" value="1"/>
</dbReference>
<dbReference type="CDD" id="cd14014">
    <property type="entry name" value="STKc_PknB_like"/>
    <property type="match status" value="1"/>
</dbReference>
<keyword evidence="4 7" id="KW-0547">Nucleotide-binding</keyword>
<feature type="region of interest" description="Disordered" evidence="8">
    <location>
        <begin position="356"/>
        <end position="384"/>
    </location>
</feature>
<evidence type="ECO:0000256" key="3">
    <source>
        <dbReference type="ARBA" id="ARBA00022679"/>
    </source>
</evidence>
<dbReference type="InterPro" id="IPR011009">
    <property type="entry name" value="Kinase-like_dom_sf"/>
</dbReference>
<dbReference type="EMBL" id="CP001804">
    <property type="protein sequence ID" value="ACY13497.1"/>
    <property type="molecule type" value="Genomic_DNA"/>
</dbReference>
<gene>
    <name evidence="10" type="ordered locus">Hoch_0884</name>
</gene>
<dbReference type="InterPro" id="IPR008271">
    <property type="entry name" value="Ser/Thr_kinase_AS"/>
</dbReference>
<evidence type="ECO:0000256" key="2">
    <source>
        <dbReference type="ARBA" id="ARBA00022527"/>
    </source>
</evidence>
<evidence type="ECO:0000256" key="8">
    <source>
        <dbReference type="SAM" id="MobiDB-lite"/>
    </source>
</evidence>
<evidence type="ECO:0000256" key="5">
    <source>
        <dbReference type="ARBA" id="ARBA00022777"/>
    </source>
</evidence>
<feature type="region of interest" description="Disordered" evidence="8">
    <location>
        <begin position="276"/>
        <end position="310"/>
    </location>
</feature>
<dbReference type="AlphaFoldDB" id="D0LPD2"/>
<reference evidence="10 11" key="1">
    <citation type="journal article" date="2010" name="Stand. Genomic Sci.">
        <title>Complete genome sequence of Haliangium ochraceum type strain (SMP-2).</title>
        <authorList>
            <consortium name="US DOE Joint Genome Institute (JGI-PGF)"/>
            <person name="Ivanova N."/>
            <person name="Daum C."/>
            <person name="Lang E."/>
            <person name="Abt B."/>
            <person name="Kopitz M."/>
            <person name="Saunders E."/>
            <person name="Lapidus A."/>
            <person name="Lucas S."/>
            <person name="Glavina Del Rio T."/>
            <person name="Nolan M."/>
            <person name="Tice H."/>
            <person name="Copeland A."/>
            <person name="Cheng J.F."/>
            <person name="Chen F."/>
            <person name="Bruce D."/>
            <person name="Goodwin L."/>
            <person name="Pitluck S."/>
            <person name="Mavromatis K."/>
            <person name="Pati A."/>
            <person name="Mikhailova N."/>
            <person name="Chen A."/>
            <person name="Palaniappan K."/>
            <person name="Land M."/>
            <person name="Hauser L."/>
            <person name="Chang Y.J."/>
            <person name="Jeffries C.D."/>
            <person name="Detter J.C."/>
            <person name="Brettin T."/>
            <person name="Rohde M."/>
            <person name="Goker M."/>
            <person name="Bristow J."/>
            <person name="Markowitz V."/>
            <person name="Eisen J.A."/>
            <person name="Hugenholtz P."/>
            <person name="Kyrpides N.C."/>
            <person name="Klenk H.P."/>
        </authorList>
    </citation>
    <scope>NUCLEOTIDE SEQUENCE [LARGE SCALE GENOMIC DNA]</scope>
    <source>
        <strain evidence="11">DSM 14365 / CIP 107738 / JCM 11303 / AJ 13395 / SMP-2</strain>
    </source>
</reference>
<evidence type="ECO:0000256" key="4">
    <source>
        <dbReference type="ARBA" id="ARBA00022741"/>
    </source>
</evidence>
<dbReference type="PANTHER" id="PTHR43289">
    <property type="entry name" value="MITOGEN-ACTIVATED PROTEIN KINASE KINASE KINASE 20-RELATED"/>
    <property type="match status" value="1"/>
</dbReference>
<dbReference type="SUPFAM" id="SSF56112">
    <property type="entry name" value="Protein kinase-like (PK-like)"/>
    <property type="match status" value="1"/>
</dbReference>
<keyword evidence="3" id="KW-0808">Transferase</keyword>
<dbReference type="SUPFAM" id="SSF56436">
    <property type="entry name" value="C-type lectin-like"/>
    <property type="match status" value="1"/>
</dbReference>
<dbReference type="KEGG" id="hoh:Hoch_0884"/>
<dbReference type="FunFam" id="1.10.510.10:FF:000021">
    <property type="entry name" value="Serine/threonine protein kinase"/>
    <property type="match status" value="1"/>
</dbReference>
<dbReference type="Gene3D" id="3.30.200.20">
    <property type="entry name" value="Phosphorylase Kinase, domain 1"/>
    <property type="match status" value="1"/>
</dbReference>
<accession>D0LPD2</accession>
<evidence type="ECO:0000256" key="6">
    <source>
        <dbReference type="ARBA" id="ARBA00022840"/>
    </source>
</evidence>
<dbReference type="SMART" id="SM00220">
    <property type="entry name" value="S_TKc"/>
    <property type="match status" value="1"/>
</dbReference>
<dbReference type="Gene3D" id="3.90.1580.10">
    <property type="entry name" value="paralog of FGE (formylglycine-generating enzyme)"/>
    <property type="match status" value="1"/>
</dbReference>
<dbReference type="RefSeq" id="WP_012826118.1">
    <property type="nucleotide sequence ID" value="NC_013440.1"/>
</dbReference>
<sequence>MIGHTLRGYRVVEELGAGGMGMVYIAKHELIGKQAAVKVLLPEYSRDPSVVRRFFNEARAATQIQHPGIVEVFDFGYHDDGSAFIVMELLRGEPLSERLERMGRLPTGMAQRFVLQIAGALGAAHAAGIVHRDLKPDNIFVVHDPDVTGSERAKVLDFGIAKLAGEMSAEELKTRTGMVVGTPRYMAPEQCRGAREVDHRADLYALGCIFYEMLCGRPPFQEKGIGDLFAAHMFQPPAPPSSIDPEIPPDLEAALLSLLAKEPEQRFPSAAALSKALERPGMDSTSRTRVASGDSPPSERMATAQPTTLGTSAASVAASSHIRQGVRWPWIAAASMALVTGLGVALAFTTNGEPAATSAASTLPRDPPAADKALTNDAADPEESNRWVRITPPTQRLILGISAETAEATEDAIGLRPERQVEAPSATYEIQQHEVTWSELEPWLSDNPEAIVYRPDWVPEAPEARAELAATGIPWDTAYSYCRAIGARLPTEAEWEYAARGSERRFYTWGPERLDIRRTNAYRGEDARIAQVMSGDQDRTPGPTPDALYDMMGNAQEWVADLWRNARPGDNESWVQTADATFRTIRGLPLNQALPASLPREGAAYREALCASLSCFEGSEQALAYQGFRCARDAAR</sequence>
<organism evidence="10 11">
    <name type="scientific">Haliangium ochraceum (strain DSM 14365 / JCM 11303 / SMP-2)</name>
    <dbReference type="NCBI Taxonomy" id="502025"/>
    <lineage>
        <taxon>Bacteria</taxon>
        <taxon>Pseudomonadati</taxon>
        <taxon>Myxococcota</taxon>
        <taxon>Polyangia</taxon>
        <taxon>Haliangiales</taxon>
        <taxon>Kofleriaceae</taxon>
        <taxon>Haliangium</taxon>
    </lineage>
</organism>
<dbReference type="InterPro" id="IPR042095">
    <property type="entry name" value="SUMF_sf"/>
</dbReference>
<proteinExistence type="predicted"/>
<dbReference type="PANTHER" id="PTHR43289:SF6">
    <property type="entry name" value="SERINE_THREONINE-PROTEIN KINASE NEKL-3"/>
    <property type="match status" value="1"/>
</dbReference>
<dbReference type="eggNOG" id="COG0515">
    <property type="taxonomic scope" value="Bacteria"/>
</dbReference>
<dbReference type="GO" id="GO:0005524">
    <property type="term" value="F:ATP binding"/>
    <property type="evidence" value="ECO:0007669"/>
    <property type="project" value="UniProtKB-UniRule"/>
</dbReference>
<dbReference type="InterPro" id="IPR017441">
    <property type="entry name" value="Protein_kinase_ATP_BS"/>
</dbReference>
<dbReference type="eggNOG" id="COG1262">
    <property type="taxonomic scope" value="Bacteria"/>
</dbReference>
<dbReference type="PROSITE" id="PS00108">
    <property type="entry name" value="PROTEIN_KINASE_ST"/>
    <property type="match status" value="1"/>
</dbReference>
<dbReference type="EC" id="2.7.11.1" evidence="1"/>
<dbReference type="Pfam" id="PF03781">
    <property type="entry name" value="FGE-sulfatase"/>
    <property type="match status" value="1"/>
</dbReference>
<feature type="domain" description="Protein kinase" evidence="9">
    <location>
        <begin position="9"/>
        <end position="282"/>
    </location>
</feature>
<evidence type="ECO:0000259" key="9">
    <source>
        <dbReference type="PROSITE" id="PS50011"/>
    </source>
</evidence>
<keyword evidence="11" id="KW-1185">Reference proteome</keyword>
<feature type="binding site" evidence="7">
    <location>
        <position position="38"/>
    </location>
    <ligand>
        <name>ATP</name>
        <dbReference type="ChEBI" id="CHEBI:30616"/>
    </ligand>
</feature>
<dbReference type="Proteomes" id="UP000001880">
    <property type="component" value="Chromosome"/>
</dbReference>
<dbReference type="STRING" id="502025.Hoch_0884"/>
<dbReference type="InterPro" id="IPR000719">
    <property type="entry name" value="Prot_kinase_dom"/>
</dbReference>
<evidence type="ECO:0000256" key="1">
    <source>
        <dbReference type="ARBA" id="ARBA00012513"/>
    </source>
</evidence>
<protein>
    <recommendedName>
        <fullName evidence="1">non-specific serine/threonine protein kinase</fullName>
        <ecNumber evidence="1">2.7.11.1</ecNumber>
    </recommendedName>
</protein>
<name>D0LPD2_HALO1</name>
<dbReference type="InterPro" id="IPR005532">
    <property type="entry name" value="SUMF_dom"/>
</dbReference>
<dbReference type="OrthoDB" id="9801841at2"/>
<keyword evidence="6 7" id="KW-0067">ATP-binding</keyword>
<dbReference type="GO" id="GO:0004674">
    <property type="term" value="F:protein serine/threonine kinase activity"/>
    <property type="evidence" value="ECO:0007669"/>
    <property type="project" value="UniProtKB-KW"/>
</dbReference>
<keyword evidence="2 10" id="KW-0723">Serine/threonine-protein kinase</keyword>
<dbReference type="HOGENOM" id="CLU_022655_0_0_7"/>